<accession>A0A317SKH7</accession>
<feature type="transmembrane region" description="Helical" evidence="1">
    <location>
        <begin position="27"/>
        <end position="54"/>
    </location>
</feature>
<comment type="caution">
    <text evidence="2">The sequence shown here is derived from an EMBL/GenBank/DDBJ whole genome shotgun (WGS) entry which is preliminary data.</text>
</comment>
<evidence type="ECO:0000313" key="3">
    <source>
        <dbReference type="Proteomes" id="UP000246991"/>
    </source>
</evidence>
<proteinExistence type="predicted"/>
<gene>
    <name evidence="2" type="ORF">C7212DRAFT_281880</name>
</gene>
<evidence type="ECO:0000313" key="2">
    <source>
        <dbReference type="EMBL" id="PWW74904.1"/>
    </source>
</evidence>
<reference evidence="2 3" key="1">
    <citation type="submission" date="2018-03" db="EMBL/GenBank/DDBJ databases">
        <title>Genomes of Pezizomycetes fungi and the evolution of truffles.</title>
        <authorList>
            <person name="Murat C."/>
            <person name="Payen T."/>
            <person name="Noel B."/>
            <person name="Kuo A."/>
            <person name="Martin F.M."/>
        </authorList>
    </citation>
    <scope>NUCLEOTIDE SEQUENCE [LARGE SCALE GENOMIC DNA]</scope>
    <source>
        <strain evidence="2">091103-1</strain>
    </source>
</reference>
<protein>
    <submittedName>
        <fullName evidence="2">Uncharacterized protein</fullName>
    </submittedName>
</protein>
<evidence type="ECO:0000256" key="1">
    <source>
        <dbReference type="SAM" id="Phobius"/>
    </source>
</evidence>
<keyword evidence="1" id="KW-0812">Transmembrane</keyword>
<sequence length="59" mass="6839">MSRHLDDLERRFGRRLGLADKVKFKQWAIVVVLLTLFFGLILMVRVTTFFRAVLPSSSS</sequence>
<name>A0A317SKH7_9PEZI</name>
<keyword evidence="1" id="KW-0472">Membrane</keyword>
<dbReference type="EMBL" id="PYWC01000055">
    <property type="protein sequence ID" value="PWW74904.1"/>
    <property type="molecule type" value="Genomic_DNA"/>
</dbReference>
<keyword evidence="1" id="KW-1133">Transmembrane helix</keyword>
<dbReference type="Proteomes" id="UP000246991">
    <property type="component" value="Unassembled WGS sequence"/>
</dbReference>
<dbReference type="AlphaFoldDB" id="A0A317SKH7"/>
<organism evidence="2 3">
    <name type="scientific">Tuber magnatum</name>
    <name type="common">white Piedmont truffle</name>
    <dbReference type="NCBI Taxonomy" id="42249"/>
    <lineage>
        <taxon>Eukaryota</taxon>
        <taxon>Fungi</taxon>
        <taxon>Dikarya</taxon>
        <taxon>Ascomycota</taxon>
        <taxon>Pezizomycotina</taxon>
        <taxon>Pezizomycetes</taxon>
        <taxon>Pezizales</taxon>
        <taxon>Tuberaceae</taxon>
        <taxon>Tuber</taxon>
    </lineage>
</organism>
<keyword evidence="3" id="KW-1185">Reference proteome</keyword>